<proteinExistence type="predicted"/>
<geneLocation type="mitochondrion" evidence="1"/>
<gene>
    <name evidence="1" type="ORF">AEK19_MT0658</name>
</gene>
<sequence length="89" mass="10731">MLLLFRIRSIKKMDYFTGQRRSLRWDDQVERLSSHLGEEFRYATTWNCEYCFCKTNGKISPRAQSWLGRRGRLDESILLVFNYLCLVPF</sequence>
<accession>A0A1Y0B0J0</accession>
<evidence type="ECO:0000313" key="1">
    <source>
        <dbReference type="EMBL" id="ART30909.1"/>
    </source>
</evidence>
<name>A0A1Y0B0J0_9LAMI</name>
<protein>
    <submittedName>
        <fullName evidence="1">Uncharacterized protein</fullName>
    </submittedName>
</protein>
<keyword evidence="1" id="KW-0496">Mitochondrion</keyword>
<reference evidence="1" key="1">
    <citation type="submission" date="2017-03" db="EMBL/GenBank/DDBJ databases">
        <title>The mitochondrial genome of the carnivorous plant Utricularia reniformis (Lentibulariaceae): structure, comparative analysis and evolutionary landmarks.</title>
        <authorList>
            <person name="Silva S.R."/>
            <person name="Alvarenga D.O."/>
            <person name="Michael T.P."/>
            <person name="Miranda V.F.O."/>
            <person name="Varani A.M."/>
        </authorList>
    </citation>
    <scope>NUCLEOTIDE SEQUENCE</scope>
</reference>
<dbReference type="AlphaFoldDB" id="A0A1Y0B0J0"/>
<dbReference type="EMBL" id="KY774314">
    <property type="protein sequence ID" value="ART30909.1"/>
    <property type="molecule type" value="Genomic_DNA"/>
</dbReference>
<organism evidence="1">
    <name type="scientific">Utricularia reniformis</name>
    <dbReference type="NCBI Taxonomy" id="192314"/>
    <lineage>
        <taxon>Eukaryota</taxon>
        <taxon>Viridiplantae</taxon>
        <taxon>Streptophyta</taxon>
        <taxon>Embryophyta</taxon>
        <taxon>Tracheophyta</taxon>
        <taxon>Spermatophyta</taxon>
        <taxon>Magnoliopsida</taxon>
        <taxon>eudicotyledons</taxon>
        <taxon>Gunneridae</taxon>
        <taxon>Pentapetalae</taxon>
        <taxon>asterids</taxon>
        <taxon>lamiids</taxon>
        <taxon>Lamiales</taxon>
        <taxon>Lentibulariaceae</taxon>
        <taxon>Utricularia</taxon>
    </lineage>
</organism>